<evidence type="ECO:0000313" key="1">
    <source>
        <dbReference type="EMBL" id="KAJ8013863.1"/>
    </source>
</evidence>
<proteinExistence type="predicted"/>
<feature type="non-terminal residue" evidence="1">
    <location>
        <position position="161"/>
    </location>
</feature>
<reference evidence="1" key="1">
    <citation type="submission" date="2021-05" db="EMBL/GenBank/DDBJ databases">
        <authorList>
            <person name="Pan Q."/>
            <person name="Jouanno E."/>
            <person name="Zahm M."/>
            <person name="Klopp C."/>
            <person name="Cabau C."/>
            <person name="Louis A."/>
            <person name="Berthelot C."/>
            <person name="Parey E."/>
            <person name="Roest Crollius H."/>
            <person name="Montfort J."/>
            <person name="Robinson-Rechavi M."/>
            <person name="Bouchez O."/>
            <person name="Lampietro C."/>
            <person name="Lopez Roques C."/>
            <person name="Donnadieu C."/>
            <person name="Postlethwait J."/>
            <person name="Bobe J."/>
            <person name="Dillon D."/>
            <person name="Chandos A."/>
            <person name="von Hippel F."/>
            <person name="Guiguen Y."/>
        </authorList>
    </citation>
    <scope>NUCLEOTIDE SEQUENCE</scope>
    <source>
        <strain evidence="1">YG-Jan2019</strain>
    </source>
</reference>
<keyword evidence="2" id="KW-1185">Reference proteome</keyword>
<dbReference type="Proteomes" id="UP001157502">
    <property type="component" value="Chromosome 3"/>
</dbReference>
<name>A0ACC2HD95_DALPE</name>
<dbReference type="EMBL" id="CM055730">
    <property type="protein sequence ID" value="KAJ8013863.1"/>
    <property type="molecule type" value="Genomic_DNA"/>
</dbReference>
<comment type="caution">
    <text evidence="1">The sequence shown here is derived from an EMBL/GenBank/DDBJ whole genome shotgun (WGS) entry which is preliminary data.</text>
</comment>
<evidence type="ECO:0000313" key="2">
    <source>
        <dbReference type="Proteomes" id="UP001157502"/>
    </source>
</evidence>
<protein>
    <submittedName>
        <fullName evidence="1">Uncharacterized protein</fullName>
    </submittedName>
</protein>
<gene>
    <name evidence="1" type="ORF">DPEC_G00034220</name>
</gene>
<organism evidence="1 2">
    <name type="scientific">Dallia pectoralis</name>
    <name type="common">Alaska blackfish</name>
    <dbReference type="NCBI Taxonomy" id="75939"/>
    <lineage>
        <taxon>Eukaryota</taxon>
        <taxon>Metazoa</taxon>
        <taxon>Chordata</taxon>
        <taxon>Craniata</taxon>
        <taxon>Vertebrata</taxon>
        <taxon>Euteleostomi</taxon>
        <taxon>Actinopterygii</taxon>
        <taxon>Neopterygii</taxon>
        <taxon>Teleostei</taxon>
        <taxon>Protacanthopterygii</taxon>
        <taxon>Esociformes</taxon>
        <taxon>Umbridae</taxon>
        <taxon>Dallia</taxon>
    </lineage>
</organism>
<sequence length="161" mass="18304">MGLDCVDVLKALLERDMKHILTRILRVLGDVDLVRCRKVSRSWEEIICQDKSAFRRCRQAEQRIMDSRTPAGQDNVESLTRNSLTSRVVMSSIQRVASTPAQKSTRRVPSQRECTKTPHSSGQSRFREYQKVASSLKQCESLKPCKRCGSPAKHNVDAMRA</sequence>
<accession>A0ACC2HD95</accession>